<proteinExistence type="predicted"/>
<sequence length="188" mass="20896">MNLISEVQDNIENCISNKHFHAVPCSRHPQPSEVLLSSAKVNSGPITFTKEAPPFVQTFNQPLTSITLNAGCFSRAKVLIRFVGSLTETPNYFLTLTVPTGILIFTLYKICEKSSIRQVAATYTINYTDISGYSGSRALDFEYFTCDEQWGECYTYTLELTSISDSGRIDSNYFFTGVFSALAVGTRC</sequence>
<protein>
    <recommendedName>
        <fullName evidence="3">Exosporium protein C</fullName>
    </recommendedName>
</protein>
<name>A0A1V4IK62_9CLOT</name>
<reference evidence="1 2" key="1">
    <citation type="submission" date="2017-03" db="EMBL/GenBank/DDBJ databases">
        <title>Genome sequence of Clostridium oryzae DSM 28571.</title>
        <authorList>
            <person name="Poehlein A."/>
            <person name="Daniel R."/>
        </authorList>
    </citation>
    <scope>NUCLEOTIDE SEQUENCE [LARGE SCALE GENOMIC DNA]</scope>
    <source>
        <strain evidence="1 2">DSM 28571</strain>
    </source>
</reference>
<dbReference type="Pfam" id="PF14879">
    <property type="entry name" value="DUF4489"/>
    <property type="match status" value="1"/>
</dbReference>
<dbReference type="Proteomes" id="UP000190080">
    <property type="component" value="Unassembled WGS sequence"/>
</dbReference>
<evidence type="ECO:0000313" key="2">
    <source>
        <dbReference type="Proteomes" id="UP000190080"/>
    </source>
</evidence>
<keyword evidence="2" id="KW-1185">Reference proteome</keyword>
<gene>
    <name evidence="1" type="ORF">CLORY_29410</name>
</gene>
<comment type="caution">
    <text evidence="1">The sequence shown here is derived from an EMBL/GenBank/DDBJ whole genome shotgun (WGS) entry which is preliminary data.</text>
</comment>
<evidence type="ECO:0008006" key="3">
    <source>
        <dbReference type="Google" id="ProtNLM"/>
    </source>
</evidence>
<dbReference type="AlphaFoldDB" id="A0A1V4IK62"/>
<dbReference type="EMBL" id="MZGV01000034">
    <property type="protein sequence ID" value="OPJ60220.1"/>
    <property type="molecule type" value="Genomic_DNA"/>
</dbReference>
<dbReference type="STRING" id="1450648.CLORY_29410"/>
<accession>A0A1V4IK62</accession>
<evidence type="ECO:0000313" key="1">
    <source>
        <dbReference type="EMBL" id="OPJ60220.1"/>
    </source>
</evidence>
<dbReference type="OrthoDB" id="1903517at2"/>
<organism evidence="1 2">
    <name type="scientific">Clostridium oryzae</name>
    <dbReference type="NCBI Taxonomy" id="1450648"/>
    <lineage>
        <taxon>Bacteria</taxon>
        <taxon>Bacillati</taxon>
        <taxon>Bacillota</taxon>
        <taxon>Clostridia</taxon>
        <taxon>Eubacteriales</taxon>
        <taxon>Clostridiaceae</taxon>
        <taxon>Clostridium</taxon>
    </lineage>
</organism>
<dbReference type="InterPro" id="IPR027972">
    <property type="entry name" value="DUF4489"/>
</dbReference>